<feature type="domain" description="Fe/B12 periplasmic-binding" evidence="1">
    <location>
        <begin position="1"/>
        <end position="194"/>
    </location>
</feature>
<dbReference type="Pfam" id="PF01497">
    <property type="entry name" value="Peripla_BP_2"/>
    <property type="match status" value="1"/>
</dbReference>
<proteinExistence type="predicted"/>
<name>X1P6K7_9ZZZZ</name>
<accession>X1P6K7</accession>
<dbReference type="GO" id="GO:0071281">
    <property type="term" value="P:cellular response to iron ion"/>
    <property type="evidence" value="ECO:0007669"/>
    <property type="project" value="TreeGrafter"/>
</dbReference>
<evidence type="ECO:0000313" key="2">
    <source>
        <dbReference type="EMBL" id="GAI38096.1"/>
    </source>
</evidence>
<dbReference type="Gene3D" id="3.40.50.1980">
    <property type="entry name" value="Nitrogenase molybdenum iron protein domain"/>
    <property type="match status" value="1"/>
</dbReference>
<dbReference type="EMBL" id="BARV01026189">
    <property type="protein sequence ID" value="GAI38096.1"/>
    <property type="molecule type" value="Genomic_DNA"/>
</dbReference>
<comment type="caution">
    <text evidence="2">The sequence shown here is derived from an EMBL/GenBank/DDBJ whole genome shotgun (WGS) entry which is preliminary data.</text>
</comment>
<dbReference type="AlphaFoldDB" id="X1P6K7"/>
<dbReference type="PANTHER" id="PTHR30535">
    <property type="entry name" value="VITAMIN B12-BINDING PROTEIN"/>
    <property type="match status" value="1"/>
</dbReference>
<gene>
    <name evidence="2" type="ORF">S06H3_42363</name>
</gene>
<dbReference type="SUPFAM" id="SSF53807">
    <property type="entry name" value="Helical backbone' metal receptor"/>
    <property type="match status" value="1"/>
</dbReference>
<protein>
    <recommendedName>
        <fullName evidence="1">Fe/B12 periplasmic-binding domain-containing protein</fullName>
    </recommendedName>
</protein>
<feature type="non-terminal residue" evidence="2">
    <location>
        <position position="1"/>
    </location>
</feature>
<dbReference type="PROSITE" id="PS50983">
    <property type="entry name" value="FE_B12_PBP"/>
    <property type="match status" value="1"/>
</dbReference>
<reference evidence="2" key="1">
    <citation type="journal article" date="2014" name="Front. Microbiol.">
        <title>High frequency of phylogenetically diverse reductive dehalogenase-homologous genes in deep subseafloor sedimentary metagenomes.</title>
        <authorList>
            <person name="Kawai M."/>
            <person name="Futagami T."/>
            <person name="Toyoda A."/>
            <person name="Takaki Y."/>
            <person name="Nishi S."/>
            <person name="Hori S."/>
            <person name="Arai W."/>
            <person name="Tsubouchi T."/>
            <person name="Morono Y."/>
            <person name="Uchiyama I."/>
            <person name="Ito T."/>
            <person name="Fujiyama A."/>
            <person name="Inagaki F."/>
            <person name="Takami H."/>
        </authorList>
    </citation>
    <scope>NUCLEOTIDE SEQUENCE</scope>
    <source>
        <strain evidence="2">Expedition CK06-06</strain>
    </source>
</reference>
<organism evidence="2">
    <name type="scientific">marine sediment metagenome</name>
    <dbReference type="NCBI Taxonomy" id="412755"/>
    <lineage>
        <taxon>unclassified sequences</taxon>
        <taxon>metagenomes</taxon>
        <taxon>ecological metagenomes</taxon>
    </lineage>
</organism>
<dbReference type="PANTHER" id="PTHR30535:SF34">
    <property type="entry name" value="MOLYBDATE-BINDING PROTEIN MOLA"/>
    <property type="match status" value="1"/>
</dbReference>
<evidence type="ECO:0000259" key="1">
    <source>
        <dbReference type="PROSITE" id="PS50983"/>
    </source>
</evidence>
<sequence length="194" mass="21713">FDQQKNLAERLKRVGYNSLTLNIEKVSRLFEAIERIGAATGKQPEANKLVRDIRKKLNNLSALVGTDDRVRVLWIIQREPLRVAGCDTFVNEMIELAGGENAIGPTVHKYPPIGAEQVIACGADVIIEPATEQEDLAGQQERALQYWSKFKNVPAVKNGRIYVIRGDTVSRLGPRLYEGVETIAKCLRPELFEN</sequence>
<dbReference type="InterPro" id="IPR050902">
    <property type="entry name" value="ABC_Transporter_SBP"/>
</dbReference>
<dbReference type="InterPro" id="IPR002491">
    <property type="entry name" value="ABC_transptr_periplasmic_BD"/>
</dbReference>